<dbReference type="AlphaFoldDB" id="A0A1F7HJ01"/>
<name>A0A1F7HJ01_9BACT</name>
<comment type="caution">
    <text evidence="13">The sequence shown here is derived from an EMBL/GenBank/DDBJ whole genome shotgun (WGS) entry which is preliminary data.</text>
</comment>
<dbReference type="SMART" id="SM00436">
    <property type="entry name" value="TOP1Bc"/>
    <property type="match status" value="1"/>
</dbReference>
<dbReference type="GO" id="GO:0003677">
    <property type="term" value="F:DNA binding"/>
    <property type="evidence" value="ECO:0007669"/>
    <property type="project" value="UniProtKB-KW"/>
</dbReference>
<dbReference type="SUPFAM" id="SSF57783">
    <property type="entry name" value="Zinc beta-ribbon"/>
    <property type="match status" value="1"/>
</dbReference>
<dbReference type="InterPro" id="IPR013825">
    <property type="entry name" value="Topo_IA_cen_sub2"/>
</dbReference>
<dbReference type="CDD" id="cd00186">
    <property type="entry name" value="TOP1Ac"/>
    <property type="match status" value="1"/>
</dbReference>
<dbReference type="InterPro" id="IPR000380">
    <property type="entry name" value="Topo_IA"/>
</dbReference>
<dbReference type="NCBIfam" id="TIGR01051">
    <property type="entry name" value="topA_bact"/>
    <property type="match status" value="1"/>
</dbReference>
<keyword evidence="5" id="KW-0862">Zinc</keyword>
<feature type="site" description="Interaction with DNA" evidence="10">
    <location>
        <position position="321"/>
    </location>
</feature>
<comment type="function">
    <text evidence="10">Releases the supercoiling and torsional tension of DNA, which is introduced during the DNA replication and transcription, by transiently cleaving and rejoining one strand of the DNA duplex. Introduces a single-strand break via transesterification at a target site in duplex DNA. The scissile phosphodiester is attacked by the catalytic tyrosine of the enzyme, resulting in the formation of a DNA-(5'-phosphotyrosyl)-enzyme intermediate and the expulsion of a 3'-OH DNA strand. The free DNA strand then undergoes passage around the unbroken strand, thus removing DNA supercoils. Finally, in the religation step, the DNA 3'-OH attacks the covalent intermediate to expel the active-site tyrosine and restore the DNA phosphodiester backbone.</text>
</comment>
<dbReference type="Pfam" id="PF01131">
    <property type="entry name" value="Topoisom_bac"/>
    <property type="match status" value="1"/>
</dbReference>
<dbReference type="HAMAP" id="MF_00952">
    <property type="entry name" value="Topoisom_1_prok"/>
    <property type="match status" value="1"/>
</dbReference>
<evidence type="ECO:0000256" key="8">
    <source>
        <dbReference type="ARBA" id="ARBA00023125"/>
    </source>
</evidence>
<dbReference type="InterPro" id="IPR023405">
    <property type="entry name" value="Topo_IA_core_domain"/>
</dbReference>
<dbReference type="InterPro" id="IPR013497">
    <property type="entry name" value="Topo_IA_cen"/>
</dbReference>
<dbReference type="PROSITE" id="PS52039">
    <property type="entry name" value="TOPO_IA_2"/>
    <property type="match status" value="1"/>
</dbReference>
<dbReference type="PROSITE" id="PS50880">
    <property type="entry name" value="TOPRIM"/>
    <property type="match status" value="1"/>
</dbReference>
<dbReference type="PANTHER" id="PTHR42785">
    <property type="entry name" value="DNA TOPOISOMERASE, TYPE IA, CORE"/>
    <property type="match status" value="1"/>
</dbReference>
<dbReference type="GO" id="GO:0003917">
    <property type="term" value="F:DNA topoisomerase type I (single strand cut, ATP-independent) activity"/>
    <property type="evidence" value="ECO:0007669"/>
    <property type="project" value="UniProtKB-UniRule"/>
</dbReference>
<dbReference type="InterPro" id="IPR006171">
    <property type="entry name" value="TOPRIM_dom"/>
</dbReference>
<dbReference type="Gene3D" id="2.70.20.10">
    <property type="entry name" value="Topoisomerase I, domain 3"/>
    <property type="match status" value="1"/>
</dbReference>
<dbReference type="Gene3D" id="3.40.50.140">
    <property type="match status" value="1"/>
</dbReference>
<dbReference type="InterPro" id="IPR013498">
    <property type="entry name" value="Topo_IA_Znf"/>
</dbReference>
<dbReference type="InterPro" id="IPR005733">
    <property type="entry name" value="TopoI_bac-type"/>
</dbReference>
<dbReference type="Gene3D" id="1.10.460.10">
    <property type="entry name" value="Topoisomerase I, domain 2"/>
    <property type="match status" value="1"/>
</dbReference>
<feature type="site" description="Interaction with DNA" evidence="10">
    <location>
        <position position="167"/>
    </location>
</feature>
<dbReference type="SUPFAM" id="SSF56712">
    <property type="entry name" value="Prokaryotic type I DNA topoisomerase"/>
    <property type="match status" value="1"/>
</dbReference>
<comment type="similarity">
    <text evidence="2 10">Belongs to the type IA topoisomerase family.</text>
</comment>
<evidence type="ECO:0000256" key="7">
    <source>
        <dbReference type="ARBA" id="ARBA00023029"/>
    </source>
</evidence>
<evidence type="ECO:0000256" key="10">
    <source>
        <dbReference type="HAMAP-Rule" id="MF_00952"/>
    </source>
</evidence>
<evidence type="ECO:0000256" key="6">
    <source>
        <dbReference type="ARBA" id="ARBA00022842"/>
    </source>
</evidence>
<evidence type="ECO:0000259" key="12">
    <source>
        <dbReference type="PROSITE" id="PS52039"/>
    </source>
</evidence>
<dbReference type="Pfam" id="PF01396">
    <property type="entry name" value="Zn_ribbon_Top1"/>
    <property type="match status" value="2"/>
</dbReference>
<proteinExistence type="inferred from homology"/>
<evidence type="ECO:0000256" key="1">
    <source>
        <dbReference type="ARBA" id="ARBA00000213"/>
    </source>
</evidence>
<dbReference type="Gene3D" id="1.10.290.10">
    <property type="entry name" value="Topoisomerase I, domain 4"/>
    <property type="match status" value="1"/>
</dbReference>
<gene>
    <name evidence="10" type="primary">topA</name>
    <name evidence="13" type="ORF">A3F29_01745</name>
</gene>
<accession>A0A1F7HJ01</accession>
<dbReference type="Pfam" id="PF01751">
    <property type="entry name" value="Toprim"/>
    <property type="match status" value="1"/>
</dbReference>
<evidence type="ECO:0000256" key="5">
    <source>
        <dbReference type="ARBA" id="ARBA00022833"/>
    </source>
</evidence>
<keyword evidence="7 10" id="KW-0799">Topoisomerase</keyword>
<dbReference type="PANTHER" id="PTHR42785:SF1">
    <property type="entry name" value="DNA TOPOISOMERASE"/>
    <property type="match status" value="1"/>
</dbReference>
<dbReference type="PROSITE" id="PS00396">
    <property type="entry name" value="TOPO_IA_1"/>
    <property type="match status" value="1"/>
</dbReference>
<feature type="active site" description="O-(5'-phospho-DNA)-tyrosine intermediate" evidence="10">
    <location>
        <position position="319"/>
    </location>
</feature>
<keyword evidence="4" id="KW-0863">Zinc-finger</keyword>
<evidence type="ECO:0000256" key="3">
    <source>
        <dbReference type="ARBA" id="ARBA00022723"/>
    </source>
</evidence>
<dbReference type="Gene3D" id="3.30.65.10">
    <property type="entry name" value="Bacterial Topoisomerase I, domain 1"/>
    <property type="match status" value="2"/>
</dbReference>
<dbReference type="GO" id="GO:0008270">
    <property type="term" value="F:zinc ion binding"/>
    <property type="evidence" value="ECO:0007669"/>
    <property type="project" value="UniProtKB-KW"/>
</dbReference>
<feature type="site" description="Interaction with DNA" evidence="10">
    <location>
        <position position="151"/>
    </location>
</feature>
<keyword evidence="3" id="KW-0479">Metal-binding</keyword>
<feature type="region of interest" description="Interaction with DNA" evidence="10">
    <location>
        <begin position="176"/>
        <end position="181"/>
    </location>
</feature>
<reference evidence="13 14" key="1">
    <citation type="journal article" date="2016" name="Nat. Commun.">
        <title>Thousands of microbial genomes shed light on interconnected biogeochemical processes in an aquifer system.</title>
        <authorList>
            <person name="Anantharaman K."/>
            <person name="Brown C.T."/>
            <person name="Hug L.A."/>
            <person name="Sharon I."/>
            <person name="Castelle C.J."/>
            <person name="Probst A.J."/>
            <person name="Thomas B.C."/>
            <person name="Singh A."/>
            <person name="Wilkins M.J."/>
            <person name="Karaoz U."/>
            <person name="Brodie E.L."/>
            <person name="Williams K.H."/>
            <person name="Hubbard S.S."/>
            <person name="Banfield J.F."/>
        </authorList>
    </citation>
    <scope>NUCLEOTIDE SEQUENCE [LARGE SCALE GENOMIC DNA]</scope>
</reference>
<dbReference type="GO" id="GO:0006265">
    <property type="term" value="P:DNA topological change"/>
    <property type="evidence" value="ECO:0007669"/>
    <property type="project" value="UniProtKB-UniRule"/>
</dbReference>
<dbReference type="SMART" id="SM00493">
    <property type="entry name" value="TOPRIM"/>
    <property type="match status" value="1"/>
</dbReference>
<feature type="domain" description="Topo IA-type catalytic" evidence="12">
    <location>
        <begin position="141"/>
        <end position="578"/>
    </location>
</feature>
<feature type="site" description="Interaction with DNA" evidence="10">
    <location>
        <position position="32"/>
    </location>
</feature>
<dbReference type="PRINTS" id="PR00417">
    <property type="entry name" value="PRTPISMRASEI"/>
</dbReference>
<comment type="subunit">
    <text evidence="10">Monomer.</text>
</comment>
<evidence type="ECO:0000256" key="2">
    <source>
        <dbReference type="ARBA" id="ARBA00009446"/>
    </source>
</evidence>
<comment type="catalytic activity">
    <reaction evidence="1 10">
        <text>ATP-independent breakage of single-stranded DNA, followed by passage and rejoining.</text>
        <dbReference type="EC" id="5.6.2.1"/>
    </reaction>
</comment>
<evidence type="ECO:0000313" key="13">
    <source>
        <dbReference type="EMBL" id="OGK31199.1"/>
    </source>
</evidence>
<sequence length="679" mass="78513">MALIIVESPTKARTFNRLLKDQDYFVYATVGHFRDLPSKTIAVNYAKSFKPEYVVIPKKRNVTDKLIELMKNNSEIILATDLDREGEAIAYHAAYILGFIKENWPDIEVKESEGKTLKRIVFHEITLKEIENALKNPTKLRIDLVKAQQARRILDRIVGYEISPILWKKTKKFWLSAGRVQTVALRIIVEREKEIKKFKTEKYFQIIGLFKSEKIEFSAKLIKIYGKSIEIKQKIKLFTGEYEFSKTNIDSKNISSIQKQIKTSSYTIEKIEETEINKFPPPPYTTSLLQQDAFYKFRFPSKFTMRLAQNLYEKGLITYHRTDSFNLSSSFVFGAKEYIEKKYGKEYTPDKPRGFRTKTKGAQEAHEAIRPTYLNGLEKIKSIKGLTSNHKKLYQAIFYRAIATQMKEATAKITKFYINGDKGYDFLSENQYIIFDGFLKLLNPKFVERNKIQINIRKDDNVDLKDLTTEEKDTNHPPRYTEGSLIRVMEEQGIGRPSTYAPIISLIQTRGYVGKESGYLVPAALGIGVCDYLTSQFNSIFEIDYTAQMEQELDKIATGDSEIIKVLKDFYDPFRLELEKAKNDKEKLEIDERSDKNCPKCGKPLNIRFSKFGKFLACSGYPKCKYTESIKNYVKNKKCAICGGGVVTKYSKKGLRFFGCENFPTCKYTEFSFIKLINA</sequence>
<dbReference type="InterPro" id="IPR023406">
    <property type="entry name" value="Topo_IA_AS"/>
</dbReference>
<dbReference type="Proteomes" id="UP000177199">
    <property type="component" value="Unassembled WGS sequence"/>
</dbReference>
<dbReference type="GO" id="GO:0005694">
    <property type="term" value="C:chromosome"/>
    <property type="evidence" value="ECO:0007669"/>
    <property type="project" value="InterPro"/>
</dbReference>
<keyword evidence="6" id="KW-0460">Magnesium</keyword>
<feature type="site" description="Interaction with DNA" evidence="10">
    <location>
        <position position="160"/>
    </location>
</feature>
<feature type="domain" description="Toprim" evidence="11">
    <location>
        <begin position="1"/>
        <end position="115"/>
    </location>
</feature>
<protein>
    <recommendedName>
        <fullName evidence="10">DNA topoisomerase 1</fullName>
        <ecNumber evidence="10">5.6.2.1</ecNumber>
    </recommendedName>
    <alternativeName>
        <fullName evidence="10">DNA topoisomerase I</fullName>
    </alternativeName>
</protein>
<evidence type="ECO:0000313" key="14">
    <source>
        <dbReference type="Proteomes" id="UP000177199"/>
    </source>
</evidence>
<dbReference type="InterPro" id="IPR013824">
    <property type="entry name" value="Topo_IA_cen_sub1"/>
</dbReference>
<organism evidence="13 14">
    <name type="scientific">Candidatus Roizmanbacteria bacterium RIFCSPHIGHO2_12_FULL_33_9</name>
    <dbReference type="NCBI Taxonomy" id="1802045"/>
    <lineage>
        <taxon>Bacteria</taxon>
        <taxon>Candidatus Roizmaniibacteriota</taxon>
    </lineage>
</organism>
<keyword evidence="8 10" id="KW-0238">DNA-binding</keyword>
<evidence type="ECO:0000259" key="11">
    <source>
        <dbReference type="PROSITE" id="PS50880"/>
    </source>
</evidence>
<dbReference type="InterPro" id="IPR003602">
    <property type="entry name" value="Topo_IA_DNA-bd_dom"/>
</dbReference>
<keyword evidence="9 10" id="KW-0413">Isomerase</keyword>
<dbReference type="InterPro" id="IPR013826">
    <property type="entry name" value="Topo_IA_cen_sub3"/>
</dbReference>
<dbReference type="InterPro" id="IPR028612">
    <property type="entry name" value="Topoisom_1_IA"/>
</dbReference>
<evidence type="ECO:0000256" key="9">
    <source>
        <dbReference type="ARBA" id="ARBA00023235"/>
    </source>
</evidence>
<dbReference type="EMBL" id="MFZV01000017">
    <property type="protein sequence ID" value="OGK31199.1"/>
    <property type="molecule type" value="Genomic_DNA"/>
</dbReference>
<dbReference type="SMART" id="SM00437">
    <property type="entry name" value="TOP1Ac"/>
    <property type="match status" value="1"/>
</dbReference>
<dbReference type="EC" id="5.6.2.1" evidence="10"/>
<feature type="site" description="Interaction with DNA" evidence="10">
    <location>
        <position position="155"/>
    </location>
</feature>
<evidence type="ECO:0000256" key="4">
    <source>
        <dbReference type="ARBA" id="ARBA00022771"/>
    </source>
</evidence>
<dbReference type="InterPro" id="IPR003601">
    <property type="entry name" value="Topo_IA_2"/>
</dbReference>
<feature type="site" description="Interaction with DNA" evidence="10">
    <location>
        <position position="152"/>
    </location>
</feature>
<feature type="site" description="Interaction with DNA" evidence="10">
    <location>
        <position position="510"/>
    </location>
</feature>